<evidence type="ECO:0000313" key="2">
    <source>
        <dbReference type="EMBL" id="QIL47426.1"/>
    </source>
</evidence>
<keyword evidence="1" id="KW-1133">Transmembrane helix</keyword>
<feature type="transmembrane region" description="Helical" evidence="1">
    <location>
        <begin position="422"/>
        <end position="439"/>
    </location>
</feature>
<dbReference type="AlphaFoldDB" id="A0A6G8AR04"/>
<dbReference type="KEGG" id="vhy:G7082_02190"/>
<feature type="transmembrane region" description="Helical" evidence="1">
    <location>
        <begin position="56"/>
        <end position="79"/>
    </location>
</feature>
<feature type="transmembrane region" description="Helical" evidence="1">
    <location>
        <begin position="261"/>
        <end position="278"/>
    </location>
</feature>
<feature type="transmembrane region" description="Helical" evidence="1">
    <location>
        <begin position="391"/>
        <end position="410"/>
    </location>
</feature>
<gene>
    <name evidence="2" type="ORF">G7082_02190</name>
</gene>
<name>A0A6G8AR04_9ENTE</name>
<keyword evidence="1" id="KW-0472">Membrane</keyword>
<feature type="transmembrane region" description="Helical" evidence="1">
    <location>
        <begin position="9"/>
        <end position="26"/>
    </location>
</feature>
<sequence>MRISINKLCSYILLIVSAIIFCIAFFNKSIEVKAVGIFVILISNMILSFENIKKNVLFLLFNISFFLFLFSRFSLNIFLNYESTEYGMYGTNFTNMETINFMLDSLYISLFFLVMGYLFFSRINFTEKKENKDNSLYYFKISSMLFFVITFLFKFIYIKDQSSFVSSTSYYDFFLSYQSNLPRWIVKLAEMNLISYVAFISSKPNKKEFRIITGLFLLVSLYSMTVGRRIEFMLNILLIVIYLTLKNDSDSSKKLSFKNKLTIILGSPFLLILLNSISSKRDSIHQQTLGLFGNVKSFLFSQGVTVNLIGYTYEFKDTLPKGKLYSFGPLIEFVQSNVIYKKIFGSTAFSGQTVERAMEGNLFAHTISYYIMPTAYLLGRGYGSSYIAEVYYDFGFIGLITANIFIGMLLSLLPRLLNKNNWILNIFSFMFMRNILLIPRAEFISFVSNSITFINILGILMIYFLGITIKRIKKEK</sequence>
<dbReference type="EMBL" id="CP049887">
    <property type="protein sequence ID" value="QIL47426.1"/>
    <property type="molecule type" value="Genomic_DNA"/>
</dbReference>
<dbReference type="RefSeq" id="WP_166033535.1">
    <property type="nucleotide sequence ID" value="NZ_CP049887.1"/>
</dbReference>
<dbReference type="Proteomes" id="UP000501747">
    <property type="component" value="Chromosome"/>
</dbReference>
<dbReference type="Pfam" id="PF14296">
    <property type="entry name" value="O-ag_pol_Wzy"/>
    <property type="match status" value="1"/>
</dbReference>
<feature type="transmembrane region" description="Helical" evidence="1">
    <location>
        <begin position="209"/>
        <end position="226"/>
    </location>
</feature>
<protein>
    <submittedName>
        <fullName evidence="2">O-antigen polysaccharide polymerase Wzy family protein</fullName>
    </submittedName>
</protein>
<dbReference type="NCBIfam" id="TIGR04370">
    <property type="entry name" value="glyco_rpt_poly"/>
    <property type="match status" value="1"/>
</dbReference>
<keyword evidence="3" id="KW-1185">Reference proteome</keyword>
<organism evidence="2 3">
    <name type="scientific">Vagococcus hydrophili</name>
    <dbReference type="NCBI Taxonomy" id="2714947"/>
    <lineage>
        <taxon>Bacteria</taxon>
        <taxon>Bacillati</taxon>
        <taxon>Bacillota</taxon>
        <taxon>Bacilli</taxon>
        <taxon>Lactobacillales</taxon>
        <taxon>Enterococcaceae</taxon>
        <taxon>Vagococcus</taxon>
    </lineage>
</organism>
<feature type="transmembrane region" description="Helical" evidence="1">
    <location>
        <begin position="184"/>
        <end position="202"/>
    </location>
</feature>
<feature type="transmembrane region" description="Helical" evidence="1">
    <location>
        <begin position="451"/>
        <end position="469"/>
    </location>
</feature>
<keyword evidence="1" id="KW-0812">Transmembrane</keyword>
<dbReference type="InterPro" id="IPR029468">
    <property type="entry name" value="O-ag_pol_Wzy"/>
</dbReference>
<evidence type="ECO:0000313" key="3">
    <source>
        <dbReference type="Proteomes" id="UP000501747"/>
    </source>
</evidence>
<feature type="transmembrane region" description="Helical" evidence="1">
    <location>
        <begin position="362"/>
        <end position="379"/>
    </location>
</feature>
<feature type="transmembrane region" description="Helical" evidence="1">
    <location>
        <begin position="141"/>
        <end position="158"/>
    </location>
</feature>
<accession>A0A6G8AR04</accession>
<proteinExistence type="predicted"/>
<feature type="transmembrane region" description="Helical" evidence="1">
    <location>
        <begin position="32"/>
        <end position="49"/>
    </location>
</feature>
<reference evidence="2 3" key="1">
    <citation type="submission" date="2020-03" db="EMBL/GenBank/DDBJ databases">
        <title>Vagococcus sp. nov., isolated from beetles.</title>
        <authorList>
            <person name="Hyun D.-W."/>
            <person name="Bae J.-W."/>
        </authorList>
    </citation>
    <scope>NUCLEOTIDE SEQUENCE [LARGE SCALE GENOMIC DNA]</scope>
    <source>
        <strain evidence="2 3">HDW17B</strain>
    </source>
</reference>
<feature type="transmembrane region" description="Helical" evidence="1">
    <location>
        <begin position="99"/>
        <end position="120"/>
    </location>
</feature>
<evidence type="ECO:0000256" key="1">
    <source>
        <dbReference type="SAM" id="Phobius"/>
    </source>
</evidence>